<dbReference type="Proteomes" id="UP001519306">
    <property type="component" value="Unassembled WGS sequence"/>
</dbReference>
<name>A0ABS4KDG5_9FIRM</name>
<keyword evidence="1" id="KW-0812">Transmembrane</keyword>
<evidence type="ECO:0000313" key="3">
    <source>
        <dbReference type="Proteomes" id="UP001519306"/>
    </source>
</evidence>
<accession>A0ABS4KDG5</accession>
<keyword evidence="3" id="KW-1185">Reference proteome</keyword>
<keyword evidence="1" id="KW-0472">Membrane</keyword>
<dbReference type="Pfam" id="PF04307">
    <property type="entry name" value="YdjM"/>
    <property type="match status" value="1"/>
</dbReference>
<dbReference type="InterPro" id="IPR007404">
    <property type="entry name" value="YdjM-like"/>
</dbReference>
<proteinExistence type="predicted"/>
<reference evidence="2 3" key="1">
    <citation type="submission" date="2021-03" db="EMBL/GenBank/DDBJ databases">
        <title>Genomic Encyclopedia of Type Strains, Phase IV (KMG-IV): sequencing the most valuable type-strain genomes for metagenomic binning, comparative biology and taxonomic classification.</title>
        <authorList>
            <person name="Goeker M."/>
        </authorList>
    </citation>
    <scope>NUCLEOTIDE SEQUENCE [LARGE SCALE GENOMIC DNA]</scope>
    <source>
        <strain evidence="2 3">DSM 27563</strain>
    </source>
</reference>
<dbReference type="RefSeq" id="WP_210061339.1">
    <property type="nucleotide sequence ID" value="NZ_JAGGLJ010000013.1"/>
</dbReference>
<feature type="transmembrane region" description="Helical" evidence="1">
    <location>
        <begin position="177"/>
        <end position="196"/>
    </location>
</feature>
<dbReference type="EMBL" id="JAGGLJ010000013">
    <property type="protein sequence ID" value="MBP2025805.1"/>
    <property type="molecule type" value="Genomic_DNA"/>
</dbReference>
<organism evidence="2 3">
    <name type="scientific">Peptoniphilus stercorisuis</name>
    <dbReference type="NCBI Taxonomy" id="1436965"/>
    <lineage>
        <taxon>Bacteria</taxon>
        <taxon>Bacillati</taxon>
        <taxon>Bacillota</taxon>
        <taxon>Tissierellia</taxon>
        <taxon>Tissierellales</taxon>
        <taxon>Peptoniphilaceae</taxon>
        <taxon>Peptoniphilus</taxon>
    </lineage>
</organism>
<protein>
    <submittedName>
        <fullName evidence="2">Inner membrane protein</fullName>
    </submittedName>
</protein>
<keyword evidence="1" id="KW-1133">Transmembrane helix</keyword>
<dbReference type="PANTHER" id="PTHR35531">
    <property type="entry name" value="INNER MEMBRANE PROTEIN YBCI-RELATED"/>
    <property type="match status" value="1"/>
</dbReference>
<feature type="transmembrane region" description="Helical" evidence="1">
    <location>
        <begin position="85"/>
        <end position="117"/>
    </location>
</feature>
<feature type="transmembrane region" description="Helical" evidence="1">
    <location>
        <begin position="63"/>
        <end position="79"/>
    </location>
</feature>
<comment type="caution">
    <text evidence="2">The sequence shown here is derived from an EMBL/GenBank/DDBJ whole genome shotgun (WGS) entry which is preliminary data.</text>
</comment>
<evidence type="ECO:0000256" key="1">
    <source>
        <dbReference type="SAM" id="Phobius"/>
    </source>
</evidence>
<evidence type="ECO:0000313" key="2">
    <source>
        <dbReference type="EMBL" id="MBP2025805.1"/>
    </source>
</evidence>
<dbReference type="PIRSF" id="PIRSF030780">
    <property type="entry name" value="Md_memb_hyd_prd"/>
    <property type="match status" value="1"/>
</dbReference>
<dbReference type="InterPro" id="IPR016956">
    <property type="entry name" value="YdjM"/>
</dbReference>
<dbReference type="PANTHER" id="PTHR35531:SF1">
    <property type="entry name" value="INNER MEMBRANE PROTEIN YBCI-RELATED"/>
    <property type="match status" value="1"/>
</dbReference>
<feature type="transmembrane region" description="Helical" evidence="1">
    <location>
        <begin position="129"/>
        <end position="146"/>
    </location>
</feature>
<gene>
    <name evidence="2" type="ORF">J2Z71_001354</name>
</gene>
<sequence length="198" mass="22440">MTGKTHLALGATASLTLTTNLPIKSKALILAFSLISSLIPDLDHPKAKLNQKILLFQNGFSKFILYFTLGCISIYFHFISDNEIFLPLGIVLILLGYSSHRTFTHSFLGLFLASIVVKIISEKYLLNEIYYGFLIGYITHLIADFFNPRGLQIFYPLKKRFSAPITIKTGGKLENKIFIISTIYSLFLLFVNFEIFKI</sequence>